<sequence>MITPSIVPVVLDSPESFTTALSQETDGIILIGSALTPLLTATPLQALFAAYPNALATITAHFAADASAAKQSSAQLIVVPGLPANRLVLAPVVSILGDTDDVRRYNDAARAAIARACSAGIRCPTILLFDNPITASAGSPFAARVAVDYSMYLKVTLLGILYEIYQPLQTREHLAQKATASSAALSVAYFAAVGTPLPELKQAIQWALATDHGRCIARDIGGSDPERMAPLRCAQYIENAFKGVENIKVTVVRDVDLIKKEYPLLHAVTRCALAVPSHFPAVVRLEYHSPDPSKVKENLFLIGKGVTYDTGGADIKHDGAMRGMSHDKCGASACAGFMKTVSLFKPTGVNVIATLGFVRNSVGAASYVSDEILVSRAGVRVLVGNTDAEGRMVMADLLAEAKENALSDRYAAIPSRLLTVATLTGHAYMATGEGYTLSLDNGPAREGAVSDRLFKAGHASGDPFERSSLRREDFKFIVPTSSTEDVVQANSLPSTRTARGHQYPAAFLSVASGIVEHGLDSLHPISYTHVDIAGSAEESLGGLSLSRATGAPVSALTTAFL</sequence>
<evidence type="ECO:0000256" key="1">
    <source>
        <dbReference type="ARBA" id="ARBA00009528"/>
    </source>
</evidence>
<evidence type="ECO:0000313" key="6">
    <source>
        <dbReference type="EMBL" id="OAJ38054.1"/>
    </source>
</evidence>
<dbReference type="GO" id="GO:0005737">
    <property type="term" value="C:cytoplasm"/>
    <property type="evidence" value="ECO:0007669"/>
    <property type="project" value="InterPro"/>
</dbReference>
<dbReference type="GO" id="GO:0006508">
    <property type="term" value="P:proteolysis"/>
    <property type="evidence" value="ECO:0007669"/>
    <property type="project" value="UniProtKB-KW"/>
</dbReference>
<name>A0A177WEF1_BATDL</name>
<dbReference type="AlphaFoldDB" id="A0A177WEF1"/>
<evidence type="ECO:0000259" key="5">
    <source>
        <dbReference type="PROSITE" id="PS00631"/>
    </source>
</evidence>
<evidence type="ECO:0000256" key="2">
    <source>
        <dbReference type="ARBA" id="ARBA00022438"/>
    </source>
</evidence>
<dbReference type="Gene3D" id="3.40.630.10">
    <property type="entry name" value="Zn peptidases"/>
    <property type="match status" value="1"/>
</dbReference>
<dbReference type="OrthoDB" id="412814at2759"/>
<dbReference type="eggNOG" id="KOG2597">
    <property type="taxonomic scope" value="Eukaryota"/>
</dbReference>
<dbReference type="PROSITE" id="PS00631">
    <property type="entry name" value="CYTOSOL_AP"/>
    <property type="match status" value="1"/>
</dbReference>
<accession>A0A177WEF1</accession>
<keyword evidence="4" id="KW-0378">Hydrolase</keyword>
<keyword evidence="3" id="KW-0645">Protease</keyword>
<keyword evidence="2" id="KW-0031">Aminopeptidase</keyword>
<dbReference type="VEuPathDB" id="FungiDB:BDEG_22022"/>
<reference evidence="6 7" key="2">
    <citation type="submission" date="2016-05" db="EMBL/GenBank/DDBJ databases">
        <title>Lineage-specific infection strategies underlie the spectrum of fungal disease in amphibians.</title>
        <authorList>
            <person name="Cuomo C.A."/>
            <person name="Farrer R.A."/>
            <person name="James T."/>
            <person name="Longcore J."/>
            <person name="Birren B."/>
        </authorList>
    </citation>
    <scope>NUCLEOTIDE SEQUENCE [LARGE SCALE GENOMIC DNA]</scope>
    <source>
        <strain evidence="6 7">JEL423</strain>
    </source>
</reference>
<evidence type="ECO:0000256" key="4">
    <source>
        <dbReference type="ARBA" id="ARBA00022801"/>
    </source>
</evidence>
<evidence type="ECO:0000256" key="3">
    <source>
        <dbReference type="ARBA" id="ARBA00022670"/>
    </source>
</evidence>
<dbReference type="EMBL" id="DS022301">
    <property type="protein sequence ID" value="OAJ38054.1"/>
    <property type="molecule type" value="Genomic_DNA"/>
</dbReference>
<dbReference type="PRINTS" id="PR00481">
    <property type="entry name" value="LAMNOPPTDASE"/>
</dbReference>
<dbReference type="Pfam" id="PF00883">
    <property type="entry name" value="Peptidase_M17"/>
    <property type="match status" value="1"/>
</dbReference>
<organism evidence="6 7">
    <name type="scientific">Batrachochytrium dendrobatidis (strain JEL423)</name>
    <dbReference type="NCBI Taxonomy" id="403673"/>
    <lineage>
        <taxon>Eukaryota</taxon>
        <taxon>Fungi</taxon>
        <taxon>Fungi incertae sedis</taxon>
        <taxon>Chytridiomycota</taxon>
        <taxon>Chytridiomycota incertae sedis</taxon>
        <taxon>Chytridiomycetes</taxon>
        <taxon>Rhizophydiales</taxon>
        <taxon>Rhizophydiales incertae sedis</taxon>
        <taxon>Batrachochytrium</taxon>
    </lineage>
</organism>
<dbReference type="SUPFAM" id="SSF53187">
    <property type="entry name" value="Zn-dependent exopeptidases"/>
    <property type="match status" value="1"/>
</dbReference>
<dbReference type="GO" id="GO:0070006">
    <property type="term" value="F:metalloaminopeptidase activity"/>
    <property type="evidence" value="ECO:0007669"/>
    <property type="project" value="InterPro"/>
</dbReference>
<dbReference type="STRING" id="403673.A0A177WEF1"/>
<comment type="similarity">
    <text evidence="1">Belongs to the peptidase M17 family.</text>
</comment>
<feature type="domain" description="Cytosol aminopeptidase" evidence="5">
    <location>
        <begin position="385"/>
        <end position="392"/>
    </location>
</feature>
<dbReference type="InterPro" id="IPR011356">
    <property type="entry name" value="Leucine_aapep/pepB"/>
</dbReference>
<proteinExistence type="inferred from homology"/>
<dbReference type="Proteomes" id="UP000077115">
    <property type="component" value="Unassembled WGS sequence"/>
</dbReference>
<dbReference type="InterPro" id="IPR000819">
    <property type="entry name" value="Peptidase_M17_C"/>
</dbReference>
<reference evidence="6 7" key="1">
    <citation type="submission" date="2006-10" db="EMBL/GenBank/DDBJ databases">
        <title>The Genome Sequence of Batrachochytrium dendrobatidis JEL423.</title>
        <authorList>
            <consortium name="The Broad Institute Genome Sequencing Platform"/>
            <person name="Birren B."/>
            <person name="Lander E."/>
            <person name="Galagan J."/>
            <person name="Cuomo C."/>
            <person name="Devon K."/>
            <person name="Jaffe D."/>
            <person name="Butler J."/>
            <person name="Alvarez P."/>
            <person name="Gnerre S."/>
            <person name="Grabherr M."/>
            <person name="Kleber M."/>
            <person name="Mauceli E."/>
            <person name="Brockman W."/>
            <person name="Young S."/>
            <person name="LaButti K."/>
            <person name="Sykes S."/>
            <person name="DeCaprio D."/>
            <person name="Crawford M."/>
            <person name="Koehrsen M."/>
            <person name="Engels R."/>
            <person name="Montgomery P."/>
            <person name="Pearson M."/>
            <person name="Howarth C."/>
            <person name="Larson L."/>
            <person name="White J."/>
            <person name="O'Leary S."/>
            <person name="Kodira C."/>
            <person name="Zeng Q."/>
            <person name="Yandava C."/>
            <person name="Alvarado L."/>
            <person name="Longcore J."/>
            <person name="James T."/>
        </authorList>
    </citation>
    <scope>NUCLEOTIDE SEQUENCE [LARGE SCALE GENOMIC DNA]</scope>
    <source>
        <strain evidence="6 7">JEL423</strain>
    </source>
</reference>
<dbReference type="PANTHER" id="PTHR11963">
    <property type="entry name" value="LEUCINE AMINOPEPTIDASE-RELATED"/>
    <property type="match status" value="1"/>
</dbReference>
<gene>
    <name evidence="6" type="ORF">BDEG_22022</name>
</gene>
<dbReference type="GO" id="GO:0030145">
    <property type="term" value="F:manganese ion binding"/>
    <property type="evidence" value="ECO:0007669"/>
    <property type="project" value="InterPro"/>
</dbReference>
<protein>
    <recommendedName>
        <fullName evidence="5">Cytosol aminopeptidase domain-containing protein</fullName>
    </recommendedName>
</protein>
<dbReference type="PANTHER" id="PTHR11963:SF48">
    <property type="entry name" value="DIPEPTIDASE B, ISOFORM A"/>
    <property type="match status" value="1"/>
</dbReference>
<evidence type="ECO:0000313" key="7">
    <source>
        <dbReference type="Proteomes" id="UP000077115"/>
    </source>
</evidence>